<feature type="transmembrane region" description="Helical" evidence="2">
    <location>
        <begin position="166"/>
        <end position="188"/>
    </location>
</feature>
<organism evidence="4 5">
    <name type="scientific">Tilletia caries</name>
    <name type="common">wheat bunt fungus</name>
    <dbReference type="NCBI Taxonomy" id="13290"/>
    <lineage>
        <taxon>Eukaryota</taxon>
        <taxon>Fungi</taxon>
        <taxon>Dikarya</taxon>
        <taxon>Basidiomycota</taxon>
        <taxon>Ustilaginomycotina</taxon>
        <taxon>Exobasidiomycetes</taxon>
        <taxon>Tilletiales</taxon>
        <taxon>Tilletiaceae</taxon>
        <taxon>Tilletia</taxon>
    </lineage>
</organism>
<name>A0A177UCQ8_9BASI</name>
<dbReference type="EMBL" id="LWDD02001634">
    <property type="protein sequence ID" value="KAE8246634.1"/>
    <property type="molecule type" value="Genomic_DNA"/>
</dbReference>
<protein>
    <submittedName>
        <fullName evidence="4">Uncharacterized protein</fullName>
    </submittedName>
</protein>
<feature type="transmembrane region" description="Helical" evidence="2">
    <location>
        <begin position="136"/>
        <end position="154"/>
    </location>
</feature>
<keyword evidence="2" id="KW-0472">Membrane</keyword>
<dbReference type="Proteomes" id="UP000077671">
    <property type="component" value="Unassembled WGS sequence"/>
</dbReference>
<keyword evidence="2" id="KW-1133">Transmembrane helix</keyword>
<sequence>MTSYPPPSGPPPAFDSSAPEAQGQGQGYPTHNPYAPTPHGYDYAPDDVNNHAPTSGGWGLGGGGSGGGRRKTRAGTTTPGLSRFNALVQRSPLRSVLIFTCFLSGVYLAVGAYSQFRALGRAAEPARLKVFDGVQGGLFGVAAGIEAFGVYAAVKAEYRLARIYSLASCVSLACALAGELLGIINHFISHTLILDACTKRNTGRIDPSWDNGWWGSSNYYDADDFPAVSAMNGTANGTVVYTEADARAWCEALYRRYTPWLIIWLIATAFVGAIFVVISFAFVRQIEDPSAVGRGRTRVAPSAQYSRNAGAGAGGGGGGAQMPELRYDSYPMGDQPHSGGAGAGAGGYGYGRRSTDSDYAWDSRDAKSPTYDPYSYGNFDQHDDERDAEATTTNARDGGGQKKGGGADVDANTLVGEEDRKDKFGGGRDGDGDEDGEGGSRPGSSRGVRPADNPV</sequence>
<feature type="compositionally biased region" description="Gly residues" evidence="1">
    <location>
        <begin position="339"/>
        <end position="350"/>
    </location>
</feature>
<reference evidence="4" key="2">
    <citation type="journal article" date="2019" name="IMA Fungus">
        <title>Genome sequencing and comparison of five Tilletia species to identify candidate genes for the detection of regulated species infecting wheat.</title>
        <authorList>
            <person name="Nguyen H.D.T."/>
            <person name="Sultana T."/>
            <person name="Kesanakurti P."/>
            <person name="Hambleton S."/>
        </authorList>
    </citation>
    <scope>NUCLEOTIDE SEQUENCE</scope>
    <source>
        <strain evidence="4">DAOMC 238032</strain>
    </source>
</reference>
<feature type="compositionally biased region" description="Pro residues" evidence="1">
    <location>
        <begin position="1"/>
        <end position="13"/>
    </location>
</feature>
<feature type="region of interest" description="Disordered" evidence="1">
    <location>
        <begin position="1"/>
        <end position="78"/>
    </location>
</feature>
<feature type="transmembrane region" description="Helical" evidence="2">
    <location>
        <begin position="96"/>
        <end position="116"/>
    </location>
</feature>
<reference evidence="3" key="3">
    <citation type="submission" date="2020-10" db="EMBL/GenBank/DDBJ databases">
        <authorList>
            <person name="Sedaghatjoo S."/>
        </authorList>
    </citation>
    <scope>NUCLEOTIDE SEQUENCE</scope>
    <source>
        <strain evidence="3">AZH3</strain>
    </source>
</reference>
<evidence type="ECO:0000256" key="2">
    <source>
        <dbReference type="SAM" id="Phobius"/>
    </source>
</evidence>
<keyword evidence="6" id="KW-1185">Reference proteome</keyword>
<evidence type="ECO:0000313" key="3">
    <source>
        <dbReference type="EMBL" id="CAD6959912.1"/>
    </source>
</evidence>
<reference evidence="4" key="1">
    <citation type="submission" date="2016-04" db="EMBL/GenBank/DDBJ databases">
        <authorList>
            <person name="Nguyen H.D."/>
            <person name="Kesanakurti P."/>
            <person name="Cullis J."/>
            <person name="Levesque C.A."/>
            <person name="Hambleton S."/>
        </authorList>
    </citation>
    <scope>NUCLEOTIDE SEQUENCE</scope>
    <source>
        <strain evidence="4">DAOMC 238032</strain>
    </source>
</reference>
<feature type="transmembrane region" description="Helical" evidence="2">
    <location>
        <begin position="261"/>
        <end position="283"/>
    </location>
</feature>
<feature type="compositionally biased region" description="Gly residues" evidence="1">
    <location>
        <begin position="397"/>
        <end position="407"/>
    </location>
</feature>
<proteinExistence type="predicted"/>
<accession>A0A177UCQ8</accession>
<dbReference type="EMBL" id="CAJHJG010006841">
    <property type="protein sequence ID" value="CAD6959912.1"/>
    <property type="molecule type" value="Genomic_DNA"/>
</dbReference>
<feature type="region of interest" description="Disordered" evidence="1">
    <location>
        <begin position="293"/>
        <end position="455"/>
    </location>
</feature>
<evidence type="ECO:0000313" key="4">
    <source>
        <dbReference type="EMBL" id="KAE8246634.1"/>
    </source>
</evidence>
<gene>
    <name evidence="4" type="ORF">A4X03_0g7234</name>
    <name evidence="3" type="ORF">JKIAZH3_G231</name>
</gene>
<feature type="compositionally biased region" description="Basic and acidic residues" evidence="1">
    <location>
        <begin position="353"/>
        <end position="367"/>
    </location>
</feature>
<evidence type="ECO:0000256" key="1">
    <source>
        <dbReference type="SAM" id="MobiDB-lite"/>
    </source>
</evidence>
<evidence type="ECO:0000313" key="6">
    <source>
        <dbReference type="Proteomes" id="UP000836402"/>
    </source>
</evidence>
<feature type="compositionally biased region" description="Gly residues" evidence="1">
    <location>
        <begin position="56"/>
        <end position="67"/>
    </location>
</feature>
<feature type="compositionally biased region" description="Basic and acidic residues" evidence="1">
    <location>
        <begin position="380"/>
        <end position="389"/>
    </location>
</feature>
<evidence type="ECO:0000313" key="5">
    <source>
        <dbReference type="Proteomes" id="UP000077671"/>
    </source>
</evidence>
<comment type="caution">
    <text evidence="4">The sequence shown here is derived from an EMBL/GenBank/DDBJ whole genome shotgun (WGS) entry which is preliminary data.</text>
</comment>
<dbReference type="AlphaFoldDB" id="A0A177UCQ8"/>
<dbReference type="Proteomes" id="UP000836402">
    <property type="component" value="Unassembled WGS sequence"/>
</dbReference>
<keyword evidence="2" id="KW-0812">Transmembrane</keyword>
<feature type="compositionally biased region" description="Gly residues" evidence="1">
    <location>
        <begin position="311"/>
        <end position="320"/>
    </location>
</feature>
<feature type="compositionally biased region" description="Basic and acidic residues" evidence="1">
    <location>
        <begin position="417"/>
        <end position="430"/>
    </location>
</feature>